<comment type="caution">
    <text evidence="2">The sequence shown here is derived from an EMBL/GenBank/DDBJ whole genome shotgun (WGS) entry which is preliminary data.</text>
</comment>
<gene>
    <name evidence="2" type="ORF">V6N11_052497</name>
</gene>
<feature type="region of interest" description="Disordered" evidence="1">
    <location>
        <begin position="85"/>
        <end position="125"/>
    </location>
</feature>
<feature type="compositionally biased region" description="Acidic residues" evidence="1">
    <location>
        <begin position="90"/>
        <end position="125"/>
    </location>
</feature>
<proteinExistence type="predicted"/>
<evidence type="ECO:0000313" key="2">
    <source>
        <dbReference type="EMBL" id="KAK9046612.1"/>
    </source>
</evidence>
<reference evidence="2 3" key="1">
    <citation type="journal article" date="2024" name="G3 (Bethesda)">
        <title>Genome assembly of Hibiscus sabdariffa L. provides insights into metabolisms of medicinal natural products.</title>
        <authorList>
            <person name="Kim T."/>
        </authorList>
    </citation>
    <scope>NUCLEOTIDE SEQUENCE [LARGE SCALE GENOMIC DNA]</scope>
    <source>
        <strain evidence="2">TK-2024</strain>
        <tissue evidence="2">Old leaves</tissue>
    </source>
</reference>
<evidence type="ECO:0000256" key="1">
    <source>
        <dbReference type="SAM" id="MobiDB-lite"/>
    </source>
</evidence>
<organism evidence="2 3">
    <name type="scientific">Hibiscus sabdariffa</name>
    <name type="common">roselle</name>
    <dbReference type="NCBI Taxonomy" id="183260"/>
    <lineage>
        <taxon>Eukaryota</taxon>
        <taxon>Viridiplantae</taxon>
        <taxon>Streptophyta</taxon>
        <taxon>Embryophyta</taxon>
        <taxon>Tracheophyta</taxon>
        <taxon>Spermatophyta</taxon>
        <taxon>Magnoliopsida</taxon>
        <taxon>eudicotyledons</taxon>
        <taxon>Gunneridae</taxon>
        <taxon>Pentapetalae</taxon>
        <taxon>rosids</taxon>
        <taxon>malvids</taxon>
        <taxon>Malvales</taxon>
        <taxon>Malvaceae</taxon>
        <taxon>Malvoideae</taxon>
        <taxon>Hibiscus</taxon>
    </lineage>
</organism>
<feature type="region of interest" description="Disordered" evidence="1">
    <location>
        <begin position="172"/>
        <end position="199"/>
    </location>
</feature>
<name>A0ABR2UAW5_9ROSI</name>
<accession>A0ABR2UAW5</accession>
<dbReference type="Proteomes" id="UP001396334">
    <property type="component" value="Unassembled WGS sequence"/>
</dbReference>
<feature type="compositionally biased region" description="Polar residues" evidence="1">
    <location>
        <begin position="228"/>
        <end position="244"/>
    </location>
</feature>
<feature type="compositionally biased region" description="Polar residues" evidence="1">
    <location>
        <begin position="188"/>
        <end position="199"/>
    </location>
</feature>
<feature type="region of interest" description="Disordered" evidence="1">
    <location>
        <begin position="226"/>
        <end position="277"/>
    </location>
</feature>
<dbReference type="EMBL" id="JBBPBN010000001">
    <property type="protein sequence ID" value="KAK9046612.1"/>
    <property type="molecule type" value="Genomic_DNA"/>
</dbReference>
<keyword evidence="3" id="KW-1185">Reference proteome</keyword>
<feature type="compositionally biased region" description="Low complexity" evidence="1">
    <location>
        <begin position="252"/>
        <end position="264"/>
    </location>
</feature>
<protein>
    <submittedName>
        <fullName evidence="2">Uncharacterized protein</fullName>
    </submittedName>
</protein>
<sequence>MDLVHWEGSWGSWIPGFGRSIAIGISDPLQAKLWAIYNLVLNYYRNAETVRSVETVRNAETVRIDETVRNVENVRIDETVRTYDTVGNETEFDDENSSEGDDYVVSDHEDSDSPLEDSENDLVDSGDEVCDVHVGVDVGVGRDIPGFSVAMVENEEMDNESDIDGLDLLHSTNLNSSARKPQRKTRRVANSNVPQQVSTQVSPISTAYIPPIDKIPKLSVKRVAPGLQATSSSQHCPNTGQGLITNVRWMPSQKTQSSVQSQSHQAEDPTLKRPRWR</sequence>
<evidence type="ECO:0000313" key="3">
    <source>
        <dbReference type="Proteomes" id="UP001396334"/>
    </source>
</evidence>